<dbReference type="EMBL" id="CAXAMN010005170">
    <property type="protein sequence ID" value="CAK9012690.1"/>
    <property type="molecule type" value="Genomic_DNA"/>
</dbReference>
<evidence type="ECO:0000313" key="2">
    <source>
        <dbReference type="EMBL" id="CAK9012690.1"/>
    </source>
</evidence>
<feature type="transmembrane region" description="Helical" evidence="1">
    <location>
        <begin position="59"/>
        <end position="77"/>
    </location>
</feature>
<reference evidence="2 3" key="1">
    <citation type="submission" date="2024-02" db="EMBL/GenBank/DDBJ databases">
        <authorList>
            <person name="Chen Y."/>
            <person name="Shah S."/>
            <person name="Dougan E. K."/>
            <person name="Thang M."/>
            <person name="Chan C."/>
        </authorList>
    </citation>
    <scope>NUCLEOTIDE SEQUENCE [LARGE SCALE GENOMIC DNA]</scope>
</reference>
<feature type="transmembrane region" description="Helical" evidence="1">
    <location>
        <begin position="29"/>
        <end position="47"/>
    </location>
</feature>
<name>A0ABP0JE57_9DINO</name>
<accession>A0ABP0JE57</accession>
<keyword evidence="1" id="KW-1133">Transmembrane helix</keyword>
<dbReference type="Proteomes" id="UP001642484">
    <property type="component" value="Unassembled WGS sequence"/>
</dbReference>
<evidence type="ECO:0000256" key="1">
    <source>
        <dbReference type="SAM" id="Phobius"/>
    </source>
</evidence>
<protein>
    <submittedName>
        <fullName evidence="2">Uncharacterized protein</fullName>
    </submittedName>
</protein>
<keyword evidence="1" id="KW-0472">Membrane</keyword>
<comment type="caution">
    <text evidence="2">The sequence shown here is derived from an EMBL/GenBank/DDBJ whole genome shotgun (WGS) entry which is preliminary data.</text>
</comment>
<evidence type="ECO:0000313" key="3">
    <source>
        <dbReference type="Proteomes" id="UP001642484"/>
    </source>
</evidence>
<dbReference type="InterPro" id="IPR038665">
    <property type="entry name" value="Voltage-dep_anion_channel_sf"/>
</dbReference>
<keyword evidence="3" id="KW-1185">Reference proteome</keyword>
<organism evidence="2 3">
    <name type="scientific">Durusdinium trenchii</name>
    <dbReference type="NCBI Taxonomy" id="1381693"/>
    <lineage>
        <taxon>Eukaryota</taxon>
        <taxon>Sar</taxon>
        <taxon>Alveolata</taxon>
        <taxon>Dinophyceae</taxon>
        <taxon>Suessiales</taxon>
        <taxon>Symbiodiniaceae</taxon>
        <taxon>Durusdinium</taxon>
    </lineage>
</organism>
<feature type="transmembrane region" description="Helical" evidence="1">
    <location>
        <begin position="97"/>
        <end position="116"/>
    </location>
</feature>
<keyword evidence="1" id="KW-0812">Transmembrane</keyword>
<proteinExistence type="predicted"/>
<gene>
    <name evidence="2" type="ORF">CCMP2556_LOCUS10956</name>
</gene>
<sequence>MATFMAPGSFFTVVHLSIGQPGGDLMGAMLFADSTLSFLATLVLLWARRALWSRSFHPSYVSFTFPLASTATGALLVPERLPFMASPLLSAYGQLLLYVATAVILAVQVRFIYFLISLRQKKKK</sequence>
<dbReference type="Gene3D" id="1.50.10.150">
    <property type="entry name" value="Voltage-dependent anion channel"/>
    <property type="match status" value="1"/>
</dbReference>